<proteinExistence type="predicted"/>
<feature type="transmembrane region" description="Helical" evidence="1">
    <location>
        <begin position="16"/>
        <end position="34"/>
    </location>
</feature>
<reference evidence="2" key="1">
    <citation type="submission" date="2016-10" db="EMBL/GenBank/DDBJ databases">
        <authorList>
            <person name="Varghese N."/>
            <person name="Submissions S."/>
        </authorList>
    </citation>
    <scope>NUCLEOTIDE SEQUENCE [LARGE SCALE GENOMIC DNA]</scope>
    <source>
        <strain evidence="2">YR281</strain>
    </source>
</reference>
<keyword evidence="1" id="KW-0472">Membrane</keyword>
<keyword evidence="3" id="KW-1185">Reference proteome</keyword>
<evidence type="ECO:0000256" key="1">
    <source>
        <dbReference type="SAM" id="Phobius"/>
    </source>
</evidence>
<accession>A0A7Z7B5X5</accession>
<evidence type="ECO:0000313" key="2">
    <source>
        <dbReference type="EMBL" id="SDH78323.1"/>
    </source>
</evidence>
<comment type="caution">
    <text evidence="2">The sequence shown here is derived from an EMBL/GenBank/DDBJ whole genome shotgun (WGS) entry which is preliminary data.</text>
</comment>
<feature type="transmembrane region" description="Helical" evidence="1">
    <location>
        <begin position="85"/>
        <end position="105"/>
    </location>
</feature>
<keyword evidence="1" id="KW-1133">Transmembrane helix</keyword>
<keyword evidence="1" id="KW-0812">Transmembrane</keyword>
<evidence type="ECO:0000313" key="3">
    <source>
        <dbReference type="Proteomes" id="UP000198900"/>
    </source>
</evidence>
<dbReference type="EMBL" id="FNDI01000008">
    <property type="protein sequence ID" value="SDH78323.1"/>
    <property type="molecule type" value="Genomic_DNA"/>
</dbReference>
<feature type="transmembrane region" description="Helical" evidence="1">
    <location>
        <begin position="111"/>
        <end position="135"/>
    </location>
</feature>
<dbReference type="Proteomes" id="UP000198900">
    <property type="component" value="Unassembled WGS sequence"/>
</dbReference>
<name>A0A7Z7B5X5_9BURK</name>
<feature type="transmembrane region" description="Helical" evidence="1">
    <location>
        <begin position="147"/>
        <end position="174"/>
    </location>
</feature>
<dbReference type="AlphaFoldDB" id="A0A7Z7B5X5"/>
<sequence>MHDFPSPFWWLSALEQRIACAVMLAAMFGLMTYLSHAQAVLTGVVPNGVVELETPLTTNKAAEMIKNLKDAHLIDEARRQTYWDYAFLLVYPIALSLGCAIAAGATSGKTAIIGMCISWGVLLACPVDAVENFAILKMLGERTTMPWPLLATICACIKFTLAGGGLLFVLYALVIKGWECIKIAH</sequence>
<protein>
    <submittedName>
        <fullName evidence="2">Uncharacterized protein</fullName>
    </submittedName>
</protein>
<organism evidence="2 3">
    <name type="scientific">Paraburkholderia steynii</name>
    <dbReference type="NCBI Taxonomy" id="1245441"/>
    <lineage>
        <taxon>Bacteria</taxon>
        <taxon>Pseudomonadati</taxon>
        <taxon>Pseudomonadota</taxon>
        <taxon>Betaproteobacteria</taxon>
        <taxon>Burkholderiales</taxon>
        <taxon>Burkholderiaceae</taxon>
        <taxon>Paraburkholderia</taxon>
    </lineage>
</organism>
<gene>
    <name evidence="2" type="ORF">SAMN04487926_10817</name>
</gene>